<comment type="caution">
    <text evidence="13">The sequence shown here is derived from an EMBL/GenBank/DDBJ whole genome shotgun (WGS) entry which is preliminary data.</text>
</comment>
<dbReference type="Gene3D" id="2.60.40.1460">
    <property type="entry name" value="Integrin domains. Chain A, domain 2"/>
    <property type="match status" value="1"/>
</dbReference>
<feature type="repeat" description="FG-GAP" evidence="10">
    <location>
        <begin position="409"/>
        <end position="464"/>
    </location>
</feature>
<keyword evidence="8 11" id="KW-0675">Receptor</keyword>
<dbReference type="InterPro" id="IPR028994">
    <property type="entry name" value="Integrin_alpha_N"/>
</dbReference>
<dbReference type="Gene3D" id="2.130.10.130">
    <property type="entry name" value="Integrin alpha, N-terminal"/>
    <property type="match status" value="1"/>
</dbReference>
<keyword evidence="4" id="KW-0677">Repeat</keyword>
<evidence type="ECO:0000256" key="8">
    <source>
        <dbReference type="ARBA" id="ARBA00023170"/>
    </source>
</evidence>
<dbReference type="InterPro" id="IPR013517">
    <property type="entry name" value="FG-GAP"/>
</dbReference>
<name>A0ABD0X9Y4_UMBPY</name>
<sequence length="622" mass="69264">MEPHVRHRGCVFLTQRWGLPALYLLYFMTVAGFNLDTSRPLTKEGENGSFFGFSLALHQQLTPEPQSWILVGAPQARGLGVMRKQRPGALYRCPITSEEFDCERVDIDRDVNRERESKDNQWLGVTVKSQGIGGKVVICAHLYELRQRVGLTSETRDPIGRCYVLSEDLTERDDLDGGEWKFCEGRAQGHEQFGFCQQGMSAAFTADNQFIMFGSPGTYNWKGEMRVQMINQTLLDQGFYDDGPYEVADEKQLNALLIPVPYHSYLGLLFMASPVEDALVYKTLEPHSGVNRPMFQDVAQNSYLGFSVDSAKGIMKRGVLTFVAGAPRANHTGAVVLLRKDNVYRLVPQHILWGEELASSFGYSVATADLNSDGWTDLVVGAPNYFDRKAEIGGAVYVFLNPFGNWEYARPIRLNGTYDSMFGLTVNNIGDLDRDGYEDIAVGAPFDGDGKVFIYRGTSSGIDTKPSQVLDGENEGVKRFGYSISGGVDIDGNLYPDLAVGSLGDKMVLYRTRPVIHVIRDVSIGPQPYIDLNQHTCRGRDGVCVEVKACFSYTAYPATYSPDITLVIVFEADTERRKLGLPHRVSFLGRSAQEAEYTHTDEVELKGQRDPACQTATFQLHV</sequence>
<evidence type="ECO:0000313" key="14">
    <source>
        <dbReference type="Proteomes" id="UP001557470"/>
    </source>
</evidence>
<dbReference type="EMBL" id="JAGEUA010000005">
    <property type="protein sequence ID" value="KAL0977937.1"/>
    <property type="molecule type" value="Genomic_DNA"/>
</dbReference>
<dbReference type="Pfam" id="PF08441">
    <property type="entry name" value="Integrin_A_Ig_1"/>
    <property type="match status" value="1"/>
</dbReference>
<dbReference type="PANTHER" id="PTHR23220">
    <property type="entry name" value="INTEGRIN ALPHA"/>
    <property type="match status" value="1"/>
</dbReference>
<feature type="repeat" description="FG-GAP" evidence="10">
    <location>
        <begin position="347"/>
        <end position="408"/>
    </location>
</feature>
<evidence type="ECO:0000259" key="12">
    <source>
        <dbReference type="Pfam" id="PF08441"/>
    </source>
</evidence>
<keyword evidence="5 11" id="KW-0130">Cell adhesion</keyword>
<dbReference type="InterPro" id="IPR013519">
    <property type="entry name" value="Int_alpha_beta-p"/>
</dbReference>
<dbReference type="GO" id="GO:0007155">
    <property type="term" value="P:cell adhesion"/>
    <property type="evidence" value="ECO:0007669"/>
    <property type="project" value="UniProtKB-KW"/>
</dbReference>
<dbReference type="SUPFAM" id="SSF69318">
    <property type="entry name" value="Integrin alpha N-terminal domain"/>
    <property type="match status" value="1"/>
</dbReference>
<dbReference type="Pfam" id="PF01839">
    <property type="entry name" value="FG-GAP"/>
    <property type="match status" value="2"/>
</dbReference>
<dbReference type="Proteomes" id="UP001557470">
    <property type="component" value="Unassembled WGS sequence"/>
</dbReference>
<evidence type="ECO:0000256" key="1">
    <source>
        <dbReference type="ARBA" id="ARBA00004479"/>
    </source>
</evidence>
<keyword evidence="6 11" id="KW-0401">Integrin</keyword>
<keyword evidence="3" id="KW-0732">Signal</keyword>
<evidence type="ECO:0000256" key="7">
    <source>
        <dbReference type="ARBA" id="ARBA00023136"/>
    </source>
</evidence>
<dbReference type="InterPro" id="IPR013649">
    <property type="entry name" value="Integrin_alpha_Ig-like_1"/>
</dbReference>
<dbReference type="GO" id="GO:0007229">
    <property type="term" value="P:integrin-mediated signaling pathway"/>
    <property type="evidence" value="ECO:0007669"/>
    <property type="project" value="UniProtKB-KW"/>
</dbReference>
<dbReference type="SUPFAM" id="SSF69179">
    <property type="entry name" value="Integrin domains"/>
    <property type="match status" value="1"/>
</dbReference>
<keyword evidence="7" id="KW-0472">Membrane</keyword>
<keyword evidence="9" id="KW-0325">Glycoprotein</keyword>
<evidence type="ECO:0000256" key="4">
    <source>
        <dbReference type="ARBA" id="ARBA00022737"/>
    </source>
</evidence>
<dbReference type="PROSITE" id="PS51470">
    <property type="entry name" value="FG_GAP"/>
    <property type="match status" value="4"/>
</dbReference>
<evidence type="ECO:0000256" key="5">
    <source>
        <dbReference type="ARBA" id="ARBA00022889"/>
    </source>
</evidence>
<gene>
    <name evidence="13" type="ORF">UPYG_G00163510</name>
</gene>
<dbReference type="SMART" id="SM00191">
    <property type="entry name" value="Int_alpha"/>
    <property type="match status" value="5"/>
</dbReference>
<evidence type="ECO:0000256" key="2">
    <source>
        <dbReference type="ARBA" id="ARBA00008054"/>
    </source>
</evidence>
<evidence type="ECO:0000313" key="13">
    <source>
        <dbReference type="EMBL" id="KAL0977937.1"/>
    </source>
</evidence>
<protein>
    <recommendedName>
        <fullName evidence="12">Integrin alpha first immunoglubulin-like domain-containing protein</fullName>
    </recommendedName>
</protein>
<evidence type="ECO:0000256" key="11">
    <source>
        <dbReference type="RuleBase" id="RU003762"/>
    </source>
</evidence>
<organism evidence="13 14">
    <name type="scientific">Umbra pygmaea</name>
    <name type="common">Eastern mudminnow</name>
    <dbReference type="NCBI Taxonomy" id="75934"/>
    <lineage>
        <taxon>Eukaryota</taxon>
        <taxon>Metazoa</taxon>
        <taxon>Chordata</taxon>
        <taxon>Craniata</taxon>
        <taxon>Vertebrata</taxon>
        <taxon>Euteleostomi</taxon>
        <taxon>Actinopterygii</taxon>
        <taxon>Neopterygii</taxon>
        <taxon>Teleostei</taxon>
        <taxon>Protacanthopterygii</taxon>
        <taxon>Esociformes</taxon>
        <taxon>Umbridae</taxon>
        <taxon>Umbra</taxon>
    </lineage>
</organism>
<keyword evidence="14" id="KW-1185">Reference proteome</keyword>
<dbReference type="PANTHER" id="PTHR23220:SF90">
    <property type="entry name" value="INTEGRIN ALPHA-7"/>
    <property type="match status" value="1"/>
</dbReference>
<comment type="subcellular location">
    <subcellularLocation>
        <location evidence="1 11">Membrane</location>
        <topology evidence="1 11">Single-pass type I membrane protein</topology>
    </subcellularLocation>
</comment>
<feature type="repeat" description="FG-GAP" evidence="10">
    <location>
        <begin position="468"/>
        <end position="527"/>
    </location>
</feature>
<evidence type="ECO:0000256" key="10">
    <source>
        <dbReference type="PROSITE-ProRule" id="PRU00803"/>
    </source>
</evidence>
<feature type="repeat" description="FG-GAP" evidence="10">
    <location>
        <begin position="37"/>
        <end position="102"/>
    </location>
</feature>
<dbReference type="GO" id="GO:0016020">
    <property type="term" value="C:membrane"/>
    <property type="evidence" value="ECO:0007669"/>
    <property type="project" value="UniProtKB-SubCell"/>
</dbReference>
<reference evidence="13 14" key="1">
    <citation type="submission" date="2024-06" db="EMBL/GenBank/DDBJ databases">
        <authorList>
            <person name="Pan Q."/>
            <person name="Wen M."/>
            <person name="Jouanno E."/>
            <person name="Zahm M."/>
            <person name="Klopp C."/>
            <person name="Cabau C."/>
            <person name="Louis A."/>
            <person name="Berthelot C."/>
            <person name="Parey E."/>
            <person name="Roest Crollius H."/>
            <person name="Montfort J."/>
            <person name="Robinson-Rechavi M."/>
            <person name="Bouchez O."/>
            <person name="Lampietro C."/>
            <person name="Lopez Roques C."/>
            <person name="Donnadieu C."/>
            <person name="Postlethwait J."/>
            <person name="Bobe J."/>
            <person name="Verreycken H."/>
            <person name="Guiguen Y."/>
        </authorList>
    </citation>
    <scope>NUCLEOTIDE SEQUENCE [LARGE SCALE GENOMIC DNA]</scope>
    <source>
        <strain evidence="13">Up_M1</strain>
        <tissue evidence="13">Testis</tissue>
    </source>
</reference>
<dbReference type="PRINTS" id="PR01185">
    <property type="entry name" value="INTEGRINA"/>
</dbReference>
<feature type="domain" description="Integrin alpha first immunoglubulin-like" evidence="12">
    <location>
        <begin position="512"/>
        <end position="620"/>
    </location>
</feature>
<accession>A0ABD0X9Y4</accession>
<dbReference type="AlphaFoldDB" id="A0ABD0X9Y4"/>
<comment type="similarity">
    <text evidence="2 11">Belongs to the integrin alpha chain family.</text>
</comment>
<proteinExistence type="inferred from homology"/>
<evidence type="ECO:0000256" key="6">
    <source>
        <dbReference type="ARBA" id="ARBA00023037"/>
    </source>
</evidence>
<dbReference type="InterPro" id="IPR000413">
    <property type="entry name" value="Integrin_alpha"/>
</dbReference>
<evidence type="ECO:0000256" key="3">
    <source>
        <dbReference type="ARBA" id="ARBA00022729"/>
    </source>
</evidence>
<evidence type="ECO:0000256" key="9">
    <source>
        <dbReference type="ARBA" id="ARBA00023180"/>
    </source>
</evidence>
<dbReference type="InterPro" id="IPR032695">
    <property type="entry name" value="Integrin_dom_sf"/>
</dbReference>